<evidence type="ECO:0000313" key="4">
    <source>
        <dbReference type="Proteomes" id="UP001056500"/>
    </source>
</evidence>
<dbReference type="Gene3D" id="3.40.50.720">
    <property type="entry name" value="NAD(P)-binding Rossmann-like Domain"/>
    <property type="match status" value="1"/>
</dbReference>
<feature type="domain" description="GFO/IDH/MocA-like oxidoreductase" evidence="2">
    <location>
        <begin position="127"/>
        <end position="236"/>
    </location>
</feature>
<evidence type="ECO:0000313" key="3">
    <source>
        <dbReference type="EMBL" id="USG67132.1"/>
    </source>
</evidence>
<dbReference type="PANTHER" id="PTHR43377:SF6">
    <property type="entry name" value="GFO_IDH_MOCA-LIKE OXIDOREDUCTASE N-TERMINAL DOMAIN-CONTAINING PROTEIN"/>
    <property type="match status" value="1"/>
</dbReference>
<dbReference type="RefSeq" id="WP_251874235.1">
    <property type="nucleotide sequence ID" value="NZ_CP098755.1"/>
</dbReference>
<dbReference type="Pfam" id="PF22725">
    <property type="entry name" value="GFO_IDH_MocA_C3"/>
    <property type="match status" value="1"/>
</dbReference>
<dbReference type="SUPFAM" id="SSF51735">
    <property type="entry name" value="NAD(P)-binding Rossmann-fold domains"/>
    <property type="match status" value="1"/>
</dbReference>
<gene>
    <name evidence="3" type="ORF">NDK47_07520</name>
</gene>
<dbReference type="InterPro" id="IPR036291">
    <property type="entry name" value="NAD(P)-bd_dom_sf"/>
</dbReference>
<accession>A0ABY4WJ70</accession>
<dbReference type="InterPro" id="IPR000683">
    <property type="entry name" value="Gfo/Idh/MocA-like_OxRdtase_N"/>
</dbReference>
<dbReference type="PANTHER" id="PTHR43377">
    <property type="entry name" value="BILIVERDIN REDUCTASE A"/>
    <property type="match status" value="1"/>
</dbReference>
<dbReference type="Proteomes" id="UP001056500">
    <property type="component" value="Chromosome"/>
</dbReference>
<dbReference type="Gene3D" id="3.30.360.10">
    <property type="entry name" value="Dihydrodipicolinate Reductase, domain 2"/>
    <property type="match status" value="1"/>
</dbReference>
<evidence type="ECO:0000259" key="1">
    <source>
        <dbReference type="Pfam" id="PF01408"/>
    </source>
</evidence>
<dbReference type="InterPro" id="IPR055170">
    <property type="entry name" value="GFO_IDH_MocA-like_dom"/>
</dbReference>
<dbReference type="SUPFAM" id="SSF55347">
    <property type="entry name" value="Glyceraldehyde-3-phosphate dehydrogenase-like, C-terminal domain"/>
    <property type="match status" value="1"/>
</dbReference>
<organism evidence="3 4">
    <name type="scientific">Brevibacillus ruminantium</name>
    <dbReference type="NCBI Taxonomy" id="2950604"/>
    <lineage>
        <taxon>Bacteria</taxon>
        <taxon>Bacillati</taxon>
        <taxon>Bacillota</taxon>
        <taxon>Bacilli</taxon>
        <taxon>Bacillales</taxon>
        <taxon>Paenibacillaceae</taxon>
        <taxon>Brevibacillus</taxon>
    </lineage>
</organism>
<name>A0ABY4WJ70_9BACL</name>
<sequence length="317" mass="35614">MKKAAVLGAGRWGQHWVRTLHRLEALDSVADLSSSIRERVVTAYPQLPVYESYEEIWGSKAEAVVIATPAHTHYAMAKAAILSGKDVLVEKPLTLSVRHAQELVRLAKAHRRILMVGHLLLYQPAMQWIQAYLSSGELGELYSLHLRRAQLGTIRSVENAMWSLGVHDIAVILSLIGKSPTMLRSESQSIFQRGIEDDVHLHLSFSGGQQAHLHTTWLWPQKERRMVIIGSRGMLEFEELTQTVKLHRKGFSEDLACLDDGSEIVFSGTGEPLQSEALHFLECIETRQVPWSDGEQGVAVVRVLEEATRMMKEGSRR</sequence>
<feature type="domain" description="Gfo/Idh/MocA-like oxidoreductase N-terminal" evidence="1">
    <location>
        <begin position="3"/>
        <end position="118"/>
    </location>
</feature>
<dbReference type="Pfam" id="PF01408">
    <property type="entry name" value="GFO_IDH_MocA"/>
    <property type="match status" value="1"/>
</dbReference>
<protein>
    <submittedName>
        <fullName evidence="3">Gfo/Idh/MocA family oxidoreductase</fullName>
    </submittedName>
</protein>
<dbReference type="InterPro" id="IPR051450">
    <property type="entry name" value="Gfo/Idh/MocA_Oxidoreductases"/>
</dbReference>
<evidence type="ECO:0000259" key="2">
    <source>
        <dbReference type="Pfam" id="PF22725"/>
    </source>
</evidence>
<dbReference type="EMBL" id="CP098755">
    <property type="protein sequence ID" value="USG67132.1"/>
    <property type="molecule type" value="Genomic_DNA"/>
</dbReference>
<keyword evidence="4" id="KW-1185">Reference proteome</keyword>
<proteinExistence type="predicted"/>
<reference evidence="3" key="1">
    <citation type="submission" date="2022-06" db="EMBL/GenBank/DDBJ databases">
        <title>Genome sequencing of Brevibacillus sp. BB3-R1.</title>
        <authorList>
            <person name="Heo J."/>
            <person name="Lee D."/>
            <person name="Won M."/>
            <person name="Han B.-H."/>
            <person name="Hong S.-B."/>
            <person name="Kwon S.-W."/>
        </authorList>
    </citation>
    <scope>NUCLEOTIDE SEQUENCE</scope>
    <source>
        <strain evidence="3">BB3-R1</strain>
    </source>
</reference>